<reference evidence="3" key="1">
    <citation type="journal article" date="2019" name="Int. J. Syst. Evol. Microbiol.">
        <title>The Global Catalogue of Microorganisms (GCM) 10K type strain sequencing project: providing services to taxonomists for standard genome sequencing and annotation.</title>
        <authorList>
            <consortium name="The Broad Institute Genomics Platform"/>
            <consortium name="The Broad Institute Genome Sequencing Center for Infectious Disease"/>
            <person name="Wu L."/>
            <person name="Ma J."/>
        </authorList>
    </citation>
    <scope>NUCLEOTIDE SEQUENCE [LARGE SCALE GENOMIC DNA]</scope>
    <source>
        <strain evidence="3">CGMCC 1.12376</strain>
    </source>
</reference>
<evidence type="ECO:0000313" key="2">
    <source>
        <dbReference type="EMBL" id="MFD1609243.1"/>
    </source>
</evidence>
<evidence type="ECO:0000313" key="3">
    <source>
        <dbReference type="Proteomes" id="UP001597221"/>
    </source>
</evidence>
<dbReference type="Gene3D" id="3.10.180.10">
    <property type="entry name" value="2,3-Dihydroxybiphenyl 1,2-Dioxygenase, domain 1"/>
    <property type="match status" value="1"/>
</dbReference>
<name>A0ABW4HV19_9BACI</name>
<sequence>MIKPYLMFNRECEEAFTLYQKAFDGEITMIQKYSEMPANPDFIVAENDKDLILHAEVRITESATILGADMKQESSDSGRVAISVELDSKERAKNAWNMLSNGGSIHMDLQPTFFAKLHGSLKDKFGVTWMFTVR</sequence>
<feature type="domain" description="PhnB-like" evidence="1">
    <location>
        <begin position="2"/>
        <end position="130"/>
    </location>
</feature>
<dbReference type="EMBL" id="JBHUDE010000151">
    <property type="protein sequence ID" value="MFD1609243.1"/>
    <property type="molecule type" value="Genomic_DNA"/>
</dbReference>
<dbReference type="RefSeq" id="WP_251515293.1">
    <property type="nucleotide sequence ID" value="NZ_JAMBON010000024.1"/>
</dbReference>
<dbReference type="PANTHER" id="PTHR33990:SF1">
    <property type="entry name" value="PROTEIN YJDN"/>
    <property type="match status" value="1"/>
</dbReference>
<gene>
    <name evidence="2" type="ORF">ACFSBH_16620</name>
</gene>
<comment type="caution">
    <text evidence="2">The sequence shown here is derived from an EMBL/GenBank/DDBJ whole genome shotgun (WGS) entry which is preliminary data.</text>
</comment>
<evidence type="ECO:0000259" key="1">
    <source>
        <dbReference type="Pfam" id="PF06983"/>
    </source>
</evidence>
<accession>A0ABW4HV19</accession>
<proteinExistence type="predicted"/>
<dbReference type="PANTHER" id="PTHR33990">
    <property type="entry name" value="PROTEIN YJDN-RELATED"/>
    <property type="match status" value="1"/>
</dbReference>
<organism evidence="2 3">
    <name type="scientific">Oceanobacillus luteolus</name>
    <dbReference type="NCBI Taxonomy" id="1274358"/>
    <lineage>
        <taxon>Bacteria</taxon>
        <taxon>Bacillati</taxon>
        <taxon>Bacillota</taxon>
        <taxon>Bacilli</taxon>
        <taxon>Bacillales</taxon>
        <taxon>Bacillaceae</taxon>
        <taxon>Oceanobacillus</taxon>
    </lineage>
</organism>
<dbReference type="CDD" id="cd06588">
    <property type="entry name" value="PhnB_like"/>
    <property type="match status" value="1"/>
</dbReference>
<dbReference type="InterPro" id="IPR028973">
    <property type="entry name" value="PhnB-like"/>
</dbReference>
<dbReference type="Proteomes" id="UP001597221">
    <property type="component" value="Unassembled WGS sequence"/>
</dbReference>
<dbReference type="SUPFAM" id="SSF54593">
    <property type="entry name" value="Glyoxalase/Bleomycin resistance protein/Dihydroxybiphenyl dioxygenase"/>
    <property type="match status" value="1"/>
</dbReference>
<keyword evidence="3" id="KW-1185">Reference proteome</keyword>
<dbReference type="Pfam" id="PF06983">
    <property type="entry name" value="3-dmu-9_3-mt"/>
    <property type="match status" value="1"/>
</dbReference>
<dbReference type="InterPro" id="IPR029068">
    <property type="entry name" value="Glyas_Bleomycin-R_OHBP_Dase"/>
</dbReference>
<protein>
    <submittedName>
        <fullName evidence="2">VOC family protein</fullName>
    </submittedName>
</protein>